<dbReference type="GO" id="GO:0019005">
    <property type="term" value="C:SCF ubiquitin ligase complex"/>
    <property type="evidence" value="ECO:0007669"/>
    <property type="project" value="TreeGrafter"/>
</dbReference>
<dbReference type="SMART" id="SM00367">
    <property type="entry name" value="LRR_CC"/>
    <property type="match status" value="7"/>
</dbReference>
<evidence type="ECO:0000313" key="4">
    <source>
        <dbReference type="Proteomes" id="UP000594263"/>
    </source>
</evidence>
<evidence type="ECO:0000313" key="3">
    <source>
        <dbReference type="EnsemblPlants" id="Kaladp0095s0540.1.v1.1"/>
    </source>
</evidence>
<organism evidence="3 4">
    <name type="scientific">Kalanchoe fedtschenkoi</name>
    <name type="common">Lavender scallops</name>
    <name type="synonym">South American air plant</name>
    <dbReference type="NCBI Taxonomy" id="63787"/>
    <lineage>
        <taxon>Eukaryota</taxon>
        <taxon>Viridiplantae</taxon>
        <taxon>Streptophyta</taxon>
        <taxon>Embryophyta</taxon>
        <taxon>Tracheophyta</taxon>
        <taxon>Spermatophyta</taxon>
        <taxon>Magnoliopsida</taxon>
        <taxon>eudicotyledons</taxon>
        <taxon>Gunneridae</taxon>
        <taxon>Pentapetalae</taxon>
        <taxon>Saxifragales</taxon>
        <taxon>Crassulaceae</taxon>
        <taxon>Kalanchoe</taxon>
    </lineage>
</organism>
<reference evidence="3" key="1">
    <citation type="submission" date="2021-01" db="UniProtKB">
        <authorList>
            <consortium name="EnsemblPlants"/>
        </authorList>
    </citation>
    <scope>IDENTIFICATION</scope>
</reference>
<dbReference type="InterPro" id="IPR006553">
    <property type="entry name" value="Leu-rich_rpt_Cys-con_subtyp"/>
</dbReference>
<dbReference type="GO" id="GO:0031146">
    <property type="term" value="P:SCF-dependent proteasomal ubiquitin-dependent protein catabolic process"/>
    <property type="evidence" value="ECO:0007669"/>
    <property type="project" value="TreeGrafter"/>
</dbReference>
<evidence type="ECO:0000256" key="1">
    <source>
        <dbReference type="SAM" id="MobiDB-lite"/>
    </source>
</evidence>
<keyword evidence="4" id="KW-1185">Reference proteome</keyword>
<dbReference type="EnsemblPlants" id="Kaladp0095s0540.1.v1.1">
    <property type="protein sequence ID" value="Kaladp0095s0540.1.v1.1"/>
    <property type="gene ID" value="Kaladp0095s0540.v1.1"/>
</dbReference>
<protein>
    <recommendedName>
        <fullName evidence="2">F-box/LRR-repeat protein 15-like leucin rich repeat domain-containing protein</fullName>
    </recommendedName>
</protein>
<dbReference type="PANTHER" id="PTHR13318">
    <property type="entry name" value="PARTNER OF PAIRED, ISOFORM B-RELATED"/>
    <property type="match status" value="1"/>
</dbReference>
<dbReference type="Gene3D" id="3.80.10.10">
    <property type="entry name" value="Ribonuclease Inhibitor"/>
    <property type="match status" value="2"/>
</dbReference>
<dbReference type="OMA" id="TISDHEM"/>
<proteinExistence type="predicted"/>
<dbReference type="Proteomes" id="UP000594263">
    <property type="component" value="Unplaced"/>
</dbReference>
<evidence type="ECO:0000259" key="2">
    <source>
        <dbReference type="Pfam" id="PF25372"/>
    </source>
</evidence>
<sequence length="666" mass="72503">MESDEKEEDRNQKRNSGDVDGQRSAMEAADSGKADVGSSEVSRVSGIDLNVVPAERGSEIGFSEEGGLAEVNGIGGGSGGWEEFCSGKDLGGGREVKKGEVGKAAEAGLLAPMWSDSDLKSAAETLLSLSKPCSFGLQSVPNKPDSMSTGSEDVLLSDAEAIGAPEVLGSTQQFDWWLKEARERSAAYAHRSVISFARRVHEEARDSANSNTSCKKVEECRNFSGPFATAFRKLEDELDKLQSKGQPLVEWEPAEEQNHRHVPSLVDLSMAVIAKNSNLVSSLEYVPHELRERLTSLICDYKKLDSNFMKLLASGSPEEIIVKDCSWMTIEQFHQIFRSFDAKNLRVLRLELCGQCMFDDMLKDAFSWSPVKLYALATISLKGAAGLTDEGLKSLTLLAPSLKSINLSLCSLITAHGIHKLANVYASTLKELYIDECPKIDAVLVLPALMELKNLEVLSVAGIPTVTDEFVEQIAVACGVNLKELRLADCGSLTDKSMEVIGAKCPSLAFLDLSNLDMLTDFSLLYITNSCQSLRHLKLHRNRFSDKALGAFLEVSGKSLTELSLNGVGKIGAATALAIARYTRGLVSLDLSWCRSLSDKMVGLIVDSCKSLVLLKLFGCGQMTDMFLKGHSNPIIHIVGLKNMPMVDRMSFIKPIEAPLRYSPLD</sequence>
<dbReference type="SUPFAM" id="SSF52047">
    <property type="entry name" value="RNI-like"/>
    <property type="match status" value="1"/>
</dbReference>
<dbReference type="InterPro" id="IPR032675">
    <property type="entry name" value="LRR_dom_sf"/>
</dbReference>
<feature type="domain" description="F-box/LRR-repeat protein 15-like leucin rich repeat" evidence="2">
    <location>
        <begin position="450"/>
        <end position="633"/>
    </location>
</feature>
<dbReference type="PANTHER" id="PTHR13318:SF145">
    <property type="entry name" value="RAD7"/>
    <property type="match status" value="1"/>
</dbReference>
<feature type="region of interest" description="Disordered" evidence="1">
    <location>
        <begin position="1"/>
        <end position="47"/>
    </location>
</feature>
<feature type="compositionally biased region" description="Basic and acidic residues" evidence="1">
    <location>
        <begin position="8"/>
        <end position="21"/>
    </location>
</feature>
<dbReference type="InterPro" id="IPR057207">
    <property type="entry name" value="FBXL15_LRR"/>
</dbReference>
<dbReference type="Gramene" id="Kaladp0095s0540.1.v1.1">
    <property type="protein sequence ID" value="Kaladp0095s0540.1.v1.1"/>
    <property type="gene ID" value="Kaladp0095s0540.v1.1"/>
</dbReference>
<accession>A0A7N0V1L8</accession>
<name>A0A7N0V1L8_KALFE</name>
<dbReference type="AlphaFoldDB" id="A0A7N0V1L8"/>
<dbReference type="Pfam" id="PF25372">
    <property type="entry name" value="DUF7885"/>
    <property type="match status" value="1"/>
</dbReference>